<evidence type="ECO:0000256" key="2">
    <source>
        <dbReference type="ARBA" id="ARBA00012438"/>
    </source>
</evidence>
<dbReference type="EC" id="2.7.13.3" evidence="2"/>
<evidence type="ECO:0000256" key="9">
    <source>
        <dbReference type="SAM" id="Phobius"/>
    </source>
</evidence>
<dbReference type="InterPro" id="IPR004358">
    <property type="entry name" value="Sig_transdc_His_kin-like_C"/>
</dbReference>
<gene>
    <name evidence="12" type="primary">atoS_1</name>
    <name evidence="12" type="ORF">SPACI_018020</name>
</gene>
<dbReference type="SMART" id="SM00388">
    <property type="entry name" value="HisKA"/>
    <property type="match status" value="1"/>
</dbReference>
<dbReference type="Pfam" id="PF02518">
    <property type="entry name" value="HATPase_c"/>
    <property type="match status" value="1"/>
</dbReference>
<organism evidence="12 13">
    <name type="scientific">Sporomusa acidovorans (strain ATCC 49682 / DSM 3132 / Mol)</name>
    <dbReference type="NCBI Taxonomy" id="1123286"/>
    <lineage>
        <taxon>Bacteria</taxon>
        <taxon>Bacillati</taxon>
        <taxon>Bacillota</taxon>
        <taxon>Negativicutes</taxon>
        <taxon>Selenomonadales</taxon>
        <taxon>Sporomusaceae</taxon>
        <taxon>Sporomusa</taxon>
    </lineage>
</organism>
<dbReference type="SMART" id="SM00387">
    <property type="entry name" value="HATPase_c"/>
    <property type="match status" value="1"/>
</dbReference>
<sequence length="610" mass="69490">MLKSRFGKLFFCTVSMLTLLMMVADYSDVKDECNLQYLNRERELMQVATRLNDELSSFDQIVRENNAENLDADTQTQVLNRNLQLTVMKISEEHPNVGLGYYSRKLDRNVALGPRLETGFLKKITAPGALEIYQTGNPKTFIIEESILWDGKPILAVHYPIKRNGEIIGHSFANAKIEDIEAAYRSGVVTRVSRMGLVWLITVIFISVMFYRIRQVVAGIIRRIENEEDDYSQIADFPEFLPILKTVTKLRGKIRSDHHRLMESNSKLFKLMDICPLSILELDKAGNIVSLNEPMVAFYKNYLPYSKDELIGKSIRTLSSELGINFEESFIARLLNGQEIRNELVERLKRYWMVNGIPIYHHETNEFAGCYAFYQDITQWENFKSEMARLESLNAIGETAGSVAHELRNPATTIKGFVQLMSLKCNEQQGKYFAIILEELERMNNIIEDFLSLARHRFIAKSPNDLNQILQGIYPLLLADATKNDIELHYNLCDAIKMIELNPKEMRQVILNIVRNGIEATPRKGHLYISTINVPKGIELIISDTGSGIPEDSLACIFEPFYTSKKSGTGLGLAVCKNIVEAHRGKIKVASKVGQGTTFTIFFPNDLFEQ</sequence>
<dbReference type="InterPro" id="IPR005467">
    <property type="entry name" value="His_kinase_dom"/>
</dbReference>
<keyword evidence="3" id="KW-0597">Phosphoprotein</keyword>
<keyword evidence="9" id="KW-0812">Transmembrane</keyword>
<dbReference type="CDD" id="cd00130">
    <property type="entry name" value="PAS"/>
    <property type="match status" value="1"/>
</dbReference>
<reference evidence="12" key="1">
    <citation type="submission" date="2024-05" db="EMBL/GenBank/DDBJ databases">
        <title>Isolation and characterization of Sporomusa carbonis sp. nov., a carboxydotrophic hydrogenogen in the genus of Sporomusa isolated from a charcoal burning pile.</title>
        <authorList>
            <person name="Boeer T."/>
            <person name="Rosenbaum F."/>
            <person name="Eysell L."/>
            <person name="Mueller V."/>
            <person name="Daniel R."/>
            <person name="Poehlein A."/>
        </authorList>
    </citation>
    <scope>NUCLEOTIDE SEQUENCE [LARGE SCALE GENOMIC DNA]</scope>
    <source>
        <strain evidence="12">DSM 3132</strain>
    </source>
</reference>
<evidence type="ECO:0000313" key="12">
    <source>
        <dbReference type="EMBL" id="XFO71765.1"/>
    </source>
</evidence>
<dbReference type="EMBL" id="CP155571">
    <property type="protein sequence ID" value="XFO71765.1"/>
    <property type="molecule type" value="Genomic_DNA"/>
</dbReference>
<evidence type="ECO:0000256" key="3">
    <source>
        <dbReference type="ARBA" id="ARBA00022553"/>
    </source>
</evidence>
<evidence type="ECO:0000256" key="5">
    <source>
        <dbReference type="ARBA" id="ARBA00022741"/>
    </source>
</evidence>
<keyword evidence="13" id="KW-1185">Reference proteome</keyword>
<dbReference type="Pfam" id="PF00512">
    <property type="entry name" value="HisKA"/>
    <property type="match status" value="1"/>
</dbReference>
<dbReference type="Gene3D" id="1.10.287.130">
    <property type="match status" value="1"/>
</dbReference>
<evidence type="ECO:0000259" key="11">
    <source>
        <dbReference type="PROSITE" id="PS50109"/>
    </source>
</evidence>
<evidence type="ECO:0000313" key="13">
    <source>
        <dbReference type="Proteomes" id="UP000216052"/>
    </source>
</evidence>
<dbReference type="PRINTS" id="PR00344">
    <property type="entry name" value="BCTRLSENSOR"/>
</dbReference>
<keyword evidence="10" id="KW-0732">Signal</keyword>
<dbReference type="InterPro" id="IPR035965">
    <property type="entry name" value="PAS-like_dom_sf"/>
</dbReference>
<feature type="transmembrane region" description="Helical" evidence="9">
    <location>
        <begin position="195"/>
        <end position="213"/>
    </location>
</feature>
<keyword evidence="7" id="KW-0067">ATP-binding</keyword>
<name>A0ABZ3J0K2_SPOA4</name>
<dbReference type="InterPro" id="IPR003661">
    <property type="entry name" value="HisK_dim/P_dom"/>
</dbReference>
<accession>A0ABZ3J0K2</accession>
<keyword evidence="8" id="KW-0902">Two-component regulatory system</keyword>
<protein>
    <recommendedName>
        <fullName evidence="2">histidine kinase</fullName>
        <ecNumber evidence="2">2.7.13.3</ecNumber>
    </recommendedName>
</protein>
<evidence type="ECO:0000256" key="7">
    <source>
        <dbReference type="ARBA" id="ARBA00022840"/>
    </source>
</evidence>
<evidence type="ECO:0000256" key="4">
    <source>
        <dbReference type="ARBA" id="ARBA00022679"/>
    </source>
</evidence>
<keyword evidence="9" id="KW-0472">Membrane</keyword>
<evidence type="ECO:0000256" key="10">
    <source>
        <dbReference type="SAM" id="SignalP"/>
    </source>
</evidence>
<dbReference type="Proteomes" id="UP000216052">
    <property type="component" value="Chromosome"/>
</dbReference>
<dbReference type="PANTHER" id="PTHR43065:SF10">
    <property type="entry name" value="PEROXIDE STRESS-ACTIVATED HISTIDINE KINASE MAK3"/>
    <property type="match status" value="1"/>
</dbReference>
<dbReference type="Gene3D" id="3.30.565.10">
    <property type="entry name" value="Histidine kinase-like ATPase, C-terminal domain"/>
    <property type="match status" value="1"/>
</dbReference>
<feature type="chain" id="PRO_5047236371" description="histidine kinase" evidence="10">
    <location>
        <begin position="28"/>
        <end position="610"/>
    </location>
</feature>
<feature type="signal peptide" evidence="10">
    <location>
        <begin position="1"/>
        <end position="27"/>
    </location>
</feature>
<comment type="catalytic activity">
    <reaction evidence="1">
        <text>ATP + protein L-histidine = ADP + protein N-phospho-L-histidine.</text>
        <dbReference type="EC" id="2.7.13.3"/>
    </reaction>
</comment>
<dbReference type="GO" id="GO:0004673">
    <property type="term" value="F:protein histidine kinase activity"/>
    <property type="evidence" value="ECO:0007669"/>
    <property type="project" value="UniProtKB-EC"/>
</dbReference>
<proteinExistence type="predicted"/>
<dbReference type="PROSITE" id="PS50109">
    <property type="entry name" value="HIS_KIN"/>
    <property type="match status" value="1"/>
</dbReference>
<dbReference type="SUPFAM" id="SSF47384">
    <property type="entry name" value="Homodimeric domain of signal transducing histidine kinase"/>
    <property type="match status" value="1"/>
</dbReference>
<evidence type="ECO:0000256" key="1">
    <source>
        <dbReference type="ARBA" id="ARBA00000085"/>
    </source>
</evidence>
<dbReference type="InterPro" id="IPR036890">
    <property type="entry name" value="HATPase_C_sf"/>
</dbReference>
<evidence type="ECO:0000256" key="6">
    <source>
        <dbReference type="ARBA" id="ARBA00022777"/>
    </source>
</evidence>
<dbReference type="SUPFAM" id="SSF55785">
    <property type="entry name" value="PYP-like sensor domain (PAS domain)"/>
    <property type="match status" value="1"/>
</dbReference>
<dbReference type="CDD" id="cd00075">
    <property type="entry name" value="HATPase"/>
    <property type="match status" value="1"/>
</dbReference>
<dbReference type="InterPro" id="IPR000014">
    <property type="entry name" value="PAS"/>
</dbReference>
<dbReference type="PANTHER" id="PTHR43065">
    <property type="entry name" value="SENSOR HISTIDINE KINASE"/>
    <property type="match status" value="1"/>
</dbReference>
<dbReference type="RefSeq" id="WP_093794443.1">
    <property type="nucleotide sequence ID" value="NZ_CP155571.1"/>
</dbReference>
<evidence type="ECO:0000256" key="8">
    <source>
        <dbReference type="ARBA" id="ARBA00023012"/>
    </source>
</evidence>
<dbReference type="Gene3D" id="3.30.450.20">
    <property type="entry name" value="PAS domain"/>
    <property type="match status" value="1"/>
</dbReference>
<keyword evidence="6 12" id="KW-0418">Kinase</keyword>
<keyword evidence="4 12" id="KW-0808">Transferase</keyword>
<dbReference type="InterPro" id="IPR036097">
    <property type="entry name" value="HisK_dim/P_sf"/>
</dbReference>
<dbReference type="NCBIfam" id="TIGR00229">
    <property type="entry name" value="sensory_box"/>
    <property type="match status" value="1"/>
</dbReference>
<keyword evidence="9" id="KW-1133">Transmembrane helix</keyword>
<keyword evidence="5" id="KW-0547">Nucleotide-binding</keyword>
<dbReference type="InterPro" id="IPR003594">
    <property type="entry name" value="HATPase_dom"/>
</dbReference>
<feature type="domain" description="Histidine kinase" evidence="11">
    <location>
        <begin position="402"/>
        <end position="607"/>
    </location>
</feature>
<dbReference type="SUPFAM" id="SSF55874">
    <property type="entry name" value="ATPase domain of HSP90 chaperone/DNA topoisomerase II/histidine kinase"/>
    <property type="match status" value="1"/>
</dbReference>
<dbReference type="CDD" id="cd00082">
    <property type="entry name" value="HisKA"/>
    <property type="match status" value="1"/>
</dbReference>